<dbReference type="InterPro" id="IPR019734">
    <property type="entry name" value="TPR_rpt"/>
</dbReference>
<feature type="repeat" description="TPR" evidence="3">
    <location>
        <begin position="272"/>
        <end position="305"/>
    </location>
</feature>
<feature type="repeat" description="TPR" evidence="3">
    <location>
        <begin position="20"/>
        <end position="53"/>
    </location>
</feature>
<dbReference type="SMART" id="SM00028">
    <property type="entry name" value="TPR"/>
    <property type="match status" value="9"/>
</dbReference>
<dbReference type="AlphaFoldDB" id="A0AAW9RRA8"/>
<accession>A0AAW9RRA8</accession>
<protein>
    <submittedName>
        <fullName evidence="4">Tetratricopeptide repeat protein</fullName>
    </submittedName>
</protein>
<comment type="caution">
    <text evidence="4">The sequence shown here is derived from an EMBL/GenBank/DDBJ whole genome shotgun (WGS) entry which is preliminary data.</text>
</comment>
<dbReference type="PANTHER" id="PTHR44858">
    <property type="entry name" value="TETRATRICOPEPTIDE REPEAT PROTEIN 6"/>
    <property type="match status" value="1"/>
</dbReference>
<gene>
    <name evidence="4" type="ORF">AAG747_05940</name>
</gene>
<dbReference type="PANTHER" id="PTHR44858:SF1">
    <property type="entry name" value="UDP-N-ACETYLGLUCOSAMINE--PEPTIDE N-ACETYLGLUCOSAMINYLTRANSFERASE SPINDLY-RELATED"/>
    <property type="match status" value="1"/>
</dbReference>
<dbReference type="Gene3D" id="1.25.40.10">
    <property type="entry name" value="Tetratricopeptide repeat domain"/>
    <property type="match status" value="4"/>
</dbReference>
<dbReference type="EMBL" id="JBDKWZ010000003">
    <property type="protein sequence ID" value="MEN7547437.1"/>
    <property type="molecule type" value="Genomic_DNA"/>
</dbReference>
<reference evidence="4 5" key="1">
    <citation type="submission" date="2024-04" db="EMBL/GenBank/DDBJ databases">
        <title>Novel genus in family Flammeovirgaceae.</title>
        <authorList>
            <person name="Nguyen T.H."/>
            <person name="Vuong T.Q."/>
            <person name="Le H."/>
            <person name="Kim S.-G."/>
        </authorList>
    </citation>
    <scope>NUCLEOTIDE SEQUENCE [LARGE SCALE GENOMIC DNA]</scope>
    <source>
        <strain evidence="4 5">JCM 23209</strain>
    </source>
</reference>
<evidence type="ECO:0000256" key="3">
    <source>
        <dbReference type="PROSITE-ProRule" id="PRU00339"/>
    </source>
</evidence>
<dbReference type="PROSITE" id="PS50293">
    <property type="entry name" value="TPR_REGION"/>
    <property type="match status" value="1"/>
</dbReference>
<name>A0AAW9RRA8_9BACT</name>
<keyword evidence="5" id="KW-1185">Reference proteome</keyword>
<sequence length="432" mass="49996">MGLLFLASFHVSHAQGDGEALQLYAKAENYRKSKNFIKAIDEYNKAIHLQPNNGRFHFSKGISYFLLKDYDNAILACEKTIHLKSDFTPAYLMIARCYQGLERELKVMQYLDLAYKYEQDVLKRLDYKKKILKILLKRNDLASGARHIQEAKLLAPKDVEVLYFEAKLANEQKNYQKTVNAIETAIKYLGKYNLQAHARYYYELGYAYNKLGKYDYSRNAFDKAKYGPFKVKIAKLSPQYYLGIAYSYLKINDFSNSKKYVMTALEMQHNFAQAYVLMGNIYKREADQSQAIQQFKKALKVEEEEKSKAAILKNLAQLQLDNAQYPEAITLSQEYIKTEPKDYSVYFIKGIAEYKNKDYQAAIATFEHLTGFTGLDPETQAKYNFAMGIIYKEVNDLNLAKEAFKKAKNGPYKSVAEIEYEKIENAEELATQ</sequence>
<dbReference type="SUPFAM" id="SSF48452">
    <property type="entry name" value="TPR-like"/>
    <property type="match status" value="2"/>
</dbReference>
<dbReference type="Pfam" id="PF13432">
    <property type="entry name" value="TPR_16"/>
    <property type="match status" value="2"/>
</dbReference>
<evidence type="ECO:0000256" key="1">
    <source>
        <dbReference type="ARBA" id="ARBA00022737"/>
    </source>
</evidence>
<evidence type="ECO:0000256" key="2">
    <source>
        <dbReference type="ARBA" id="ARBA00022803"/>
    </source>
</evidence>
<dbReference type="Pfam" id="PF13181">
    <property type="entry name" value="TPR_8"/>
    <property type="match status" value="4"/>
</dbReference>
<dbReference type="RefSeq" id="WP_346820225.1">
    <property type="nucleotide sequence ID" value="NZ_JBDKWZ010000003.1"/>
</dbReference>
<keyword evidence="2 3" id="KW-0802">TPR repeat</keyword>
<proteinExistence type="predicted"/>
<dbReference type="Proteomes" id="UP001403385">
    <property type="component" value="Unassembled WGS sequence"/>
</dbReference>
<evidence type="ECO:0000313" key="4">
    <source>
        <dbReference type="EMBL" id="MEN7547437.1"/>
    </source>
</evidence>
<dbReference type="InterPro" id="IPR050498">
    <property type="entry name" value="Ycf3"/>
</dbReference>
<dbReference type="PROSITE" id="PS50005">
    <property type="entry name" value="TPR"/>
    <property type="match status" value="2"/>
</dbReference>
<dbReference type="InterPro" id="IPR011990">
    <property type="entry name" value="TPR-like_helical_dom_sf"/>
</dbReference>
<evidence type="ECO:0000313" key="5">
    <source>
        <dbReference type="Proteomes" id="UP001403385"/>
    </source>
</evidence>
<keyword evidence="1" id="KW-0677">Repeat</keyword>
<organism evidence="4 5">
    <name type="scientific">Rapidithrix thailandica</name>
    <dbReference type="NCBI Taxonomy" id="413964"/>
    <lineage>
        <taxon>Bacteria</taxon>
        <taxon>Pseudomonadati</taxon>
        <taxon>Bacteroidota</taxon>
        <taxon>Cytophagia</taxon>
        <taxon>Cytophagales</taxon>
        <taxon>Flammeovirgaceae</taxon>
        <taxon>Rapidithrix</taxon>
    </lineage>
</organism>